<proteinExistence type="predicted"/>
<dbReference type="AlphaFoldDB" id="A0A815UDR9"/>
<sequence length="87" mass="10130">IKIVTSSENDSDTDSHVFMKIYGENDQTKRFQLITTEHDTKSLFKQGKTDKFDIELNDVRSIQKINIAQDGKDLHPVWHLKTVEIQK</sequence>
<evidence type="ECO:0000313" key="4">
    <source>
        <dbReference type="Proteomes" id="UP000663882"/>
    </source>
</evidence>
<evidence type="ECO:0000259" key="2">
    <source>
        <dbReference type="PROSITE" id="PS50095"/>
    </source>
</evidence>
<dbReference type="OrthoDB" id="5322100at2759"/>
<gene>
    <name evidence="3" type="ORF">RFH988_LOCUS39175</name>
</gene>
<dbReference type="Proteomes" id="UP000663882">
    <property type="component" value="Unassembled WGS sequence"/>
</dbReference>
<dbReference type="InterPro" id="IPR036392">
    <property type="entry name" value="PLAT/LH2_dom_sf"/>
</dbReference>
<dbReference type="SUPFAM" id="SSF49723">
    <property type="entry name" value="Lipase/lipooxygenase domain (PLAT/LH2 domain)"/>
    <property type="match status" value="1"/>
</dbReference>
<dbReference type="Pfam" id="PF01477">
    <property type="entry name" value="PLAT"/>
    <property type="match status" value="1"/>
</dbReference>
<name>A0A815UDR9_9BILA</name>
<comment type="caution">
    <text evidence="1">Lacks conserved residue(s) required for the propagation of feature annotation.</text>
</comment>
<dbReference type="InterPro" id="IPR052970">
    <property type="entry name" value="Inner_ear_hair_cell_LOXHD"/>
</dbReference>
<evidence type="ECO:0000256" key="1">
    <source>
        <dbReference type="PROSITE-ProRule" id="PRU00152"/>
    </source>
</evidence>
<accession>A0A815UDR9</accession>
<feature type="domain" description="PLAT" evidence="2">
    <location>
        <begin position="1"/>
        <end position="87"/>
    </location>
</feature>
<dbReference type="PANTHER" id="PTHR45901:SF3">
    <property type="entry name" value="LIPOXYGENASE HOMOLOGY DOMAIN-CONTAINING PROTEIN 1"/>
    <property type="match status" value="1"/>
</dbReference>
<dbReference type="PANTHER" id="PTHR45901">
    <property type="entry name" value="PROTEIN CBG12474"/>
    <property type="match status" value="1"/>
</dbReference>
<dbReference type="Gene3D" id="2.60.60.20">
    <property type="entry name" value="PLAT/LH2 domain"/>
    <property type="match status" value="1"/>
</dbReference>
<dbReference type="PROSITE" id="PS50095">
    <property type="entry name" value="PLAT"/>
    <property type="match status" value="1"/>
</dbReference>
<evidence type="ECO:0000313" key="3">
    <source>
        <dbReference type="EMBL" id="CAF1515580.1"/>
    </source>
</evidence>
<organism evidence="3 4">
    <name type="scientific">Rotaria sordida</name>
    <dbReference type="NCBI Taxonomy" id="392033"/>
    <lineage>
        <taxon>Eukaryota</taxon>
        <taxon>Metazoa</taxon>
        <taxon>Spiralia</taxon>
        <taxon>Gnathifera</taxon>
        <taxon>Rotifera</taxon>
        <taxon>Eurotatoria</taxon>
        <taxon>Bdelloidea</taxon>
        <taxon>Philodinida</taxon>
        <taxon>Philodinidae</taxon>
        <taxon>Rotaria</taxon>
    </lineage>
</organism>
<dbReference type="InterPro" id="IPR001024">
    <property type="entry name" value="PLAT/LH2_dom"/>
</dbReference>
<comment type="caution">
    <text evidence="3">The sequence shown here is derived from an EMBL/GenBank/DDBJ whole genome shotgun (WGS) entry which is preliminary data.</text>
</comment>
<reference evidence="3" key="1">
    <citation type="submission" date="2021-02" db="EMBL/GenBank/DDBJ databases">
        <authorList>
            <person name="Nowell W R."/>
        </authorList>
    </citation>
    <scope>NUCLEOTIDE SEQUENCE</scope>
</reference>
<dbReference type="EMBL" id="CAJNOO010014529">
    <property type="protein sequence ID" value="CAF1515580.1"/>
    <property type="molecule type" value="Genomic_DNA"/>
</dbReference>
<feature type="non-terminal residue" evidence="3">
    <location>
        <position position="1"/>
    </location>
</feature>
<protein>
    <recommendedName>
        <fullName evidence="2">PLAT domain-containing protein</fullName>
    </recommendedName>
</protein>